<dbReference type="AlphaFoldDB" id="A0A6B0YQV3"/>
<name>A0A6B0YQV3_9CHLR</name>
<dbReference type="Gene3D" id="3.20.140.10">
    <property type="entry name" value="nicotinate phosphoribosyltransferase"/>
    <property type="match status" value="1"/>
</dbReference>
<dbReference type="InterPro" id="IPR006405">
    <property type="entry name" value="Nic_PRibTrfase_pncB"/>
</dbReference>
<keyword evidence="12" id="KW-0328">Glycosyltransferase</keyword>
<keyword evidence="6 9" id="KW-0662">Pyridine nucleotide biosynthesis</keyword>
<dbReference type="UniPathway" id="UPA00253">
    <property type="reaction ID" value="UER00457"/>
</dbReference>
<dbReference type="NCBIfam" id="NF006695">
    <property type="entry name" value="PRK09243.1-2"/>
    <property type="match status" value="1"/>
</dbReference>
<evidence type="ECO:0000256" key="1">
    <source>
        <dbReference type="ARBA" id="ARBA00004952"/>
    </source>
</evidence>
<dbReference type="GO" id="GO:0004516">
    <property type="term" value="F:nicotinate phosphoribosyltransferase activity"/>
    <property type="evidence" value="ECO:0007669"/>
    <property type="project" value="UniProtKB-UniRule"/>
</dbReference>
<gene>
    <name evidence="12" type="ORF">F4Y42_07475</name>
</gene>
<evidence type="ECO:0000256" key="6">
    <source>
        <dbReference type="ARBA" id="ARBA00022642"/>
    </source>
</evidence>
<dbReference type="SUPFAM" id="SSF51690">
    <property type="entry name" value="Nicotinate/Quinolinate PRTase C-terminal domain-like"/>
    <property type="match status" value="1"/>
</dbReference>
<comment type="similarity">
    <text evidence="2 9">Belongs to the NAPRTase family.</text>
</comment>
<evidence type="ECO:0000313" key="12">
    <source>
        <dbReference type="EMBL" id="MXY93273.1"/>
    </source>
</evidence>
<dbReference type="GO" id="GO:0005829">
    <property type="term" value="C:cytosol"/>
    <property type="evidence" value="ECO:0007669"/>
    <property type="project" value="TreeGrafter"/>
</dbReference>
<evidence type="ECO:0000256" key="5">
    <source>
        <dbReference type="ARBA" id="ARBA00022598"/>
    </source>
</evidence>
<evidence type="ECO:0000256" key="3">
    <source>
        <dbReference type="ARBA" id="ARBA00013236"/>
    </source>
</evidence>
<dbReference type="NCBIfam" id="NF009131">
    <property type="entry name" value="PRK12484.1"/>
    <property type="match status" value="1"/>
</dbReference>
<dbReference type="InterPro" id="IPR040727">
    <property type="entry name" value="NAPRTase_N"/>
</dbReference>
<comment type="catalytic activity">
    <reaction evidence="8 9">
        <text>5-phospho-alpha-D-ribose 1-diphosphate + nicotinate + ATP + H2O = nicotinate beta-D-ribonucleotide + ADP + phosphate + diphosphate</text>
        <dbReference type="Rhea" id="RHEA:36163"/>
        <dbReference type="ChEBI" id="CHEBI:15377"/>
        <dbReference type="ChEBI" id="CHEBI:30616"/>
        <dbReference type="ChEBI" id="CHEBI:32544"/>
        <dbReference type="ChEBI" id="CHEBI:33019"/>
        <dbReference type="ChEBI" id="CHEBI:43474"/>
        <dbReference type="ChEBI" id="CHEBI:57502"/>
        <dbReference type="ChEBI" id="CHEBI:58017"/>
        <dbReference type="ChEBI" id="CHEBI:456216"/>
        <dbReference type="EC" id="6.3.4.21"/>
    </reaction>
</comment>
<organism evidence="12">
    <name type="scientific">Caldilineaceae bacterium SB0664_bin_27</name>
    <dbReference type="NCBI Taxonomy" id="2605260"/>
    <lineage>
        <taxon>Bacteria</taxon>
        <taxon>Bacillati</taxon>
        <taxon>Chloroflexota</taxon>
        <taxon>Caldilineae</taxon>
        <taxon>Caldilineales</taxon>
        <taxon>Caldilineaceae</taxon>
    </lineage>
</organism>
<evidence type="ECO:0000256" key="8">
    <source>
        <dbReference type="ARBA" id="ARBA00048668"/>
    </source>
</evidence>
<evidence type="ECO:0000259" key="10">
    <source>
        <dbReference type="Pfam" id="PF17767"/>
    </source>
</evidence>
<dbReference type="Gene3D" id="3.20.20.70">
    <property type="entry name" value="Aldolase class I"/>
    <property type="match status" value="1"/>
</dbReference>
<feature type="domain" description="Nicotinate phosphoribosyltransferase N-terminal" evidence="10">
    <location>
        <begin position="11"/>
        <end position="147"/>
    </location>
</feature>
<dbReference type="InterPro" id="IPR041619">
    <property type="entry name" value="NAPRTase_C"/>
</dbReference>
<dbReference type="Pfam" id="PF17956">
    <property type="entry name" value="NAPRTase_C"/>
    <property type="match status" value="1"/>
</dbReference>
<comment type="pathway">
    <text evidence="1 9">Cofactor biosynthesis; NAD(+) biosynthesis; nicotinate D-ribonucleotide from nicotinate: step 1/1.</text>
</comment>
<feature type="domain" description="Nicotinate phosphoribosyltransferase C-terminal" evidence="11">
    <location>
        <begin position="391"/>
        <end position="518"/>
    </location>
</feature>
<dbReference type="CDD" id="cd01570">
    <property type="entry name" value="NAPRTase_A"/>
    <property type="match status" value="1"/>
</dbReference>
<comment type="caution">
    <text evidence="12">The sequence shown here is derived from an EMBL/GenBank/DDBJ whole genome shotgun (WGS) entry which is preliminary data.</text>
</comment>
<evidence type="ECO:0000256" key="7">
    <source>
        <dbReference type="ARBA" id="ARBA00022679"/>
    </source>
</evidence>
<dbReference type="Pfam" id="PF17767">
    <property type="entry name" value="NAPRTase_N"/>
    <property type="match status" value="1"/>
</dbReference>
<comment type="function">
    <text evidence="9">Catalyzes the first step in the biosynthesis of NAD from nicotinic acid, the ATP-dependent synthesis of beta-nicotinate D-ribonucleotide from nicotinate and 5-phospho-D-ribose 1-phosphate.</text>
</comment>
<dbReference type="NCBIfam" id="TIGR01513">
    <property type="entry name" value="NAPRTase_put"/>
    <property type="match status" value="1"/>
</dbReference>
<evidence type="ECO:0000259" key="11">
    <source>
        <dbReference type="Pfam" id="PF17956"/>
    </source>
</evidence>
<evidence type="ECO:0000256" key="2">
    <source>
        <dbReference type="ARBA" id="ARBA00010897"/>
    </source>
</evidence>
<dbReference type="InterPro" id="IPR007229">
    <property type="entry name" value="Nic_PRibTrfase-Fam"/>
</dbReference>
<dbReference type="EC" id="6.3.4.21" evidence="3 9"/>
<dbReference type="PIRSF" id="PIRSF000484">
    <property type="entry name" value="NAPRT"/>
    <property type="match status" value="1"/>
</dbReference>
<keyword evidence="5 9" id="KW-0436">Ligase</keyword>
<protein>
    <recommendedName>
        <fullName evidence="3 9">Nicotinate phosphoribosyltransferase</fullName>
        <ecNumber evidence="3 9">6.3.4.21</ecNumber>
    </recommendedName>
</protein>
<evidence type="ECO:0000256" key="9">
    <source>
        <dbReference type="RuleBase" id="RU365100"/>
    </source>
</evidence>
<dbReference type="InterPro" id="IPR036068">
    <property type="entry name" value="Nicotinate_pribotase-like_C"/>
</dbReference>
<sequence length="535" mass="59086">MNDRSTAEGILFTDQYHLTMAQLYFRLGMHERQAQFDHFFRNYPDYGEHRAGFCVNAGLEWLLDWMEGARFGEQEISLLRGMTSRSGSRLFDEDFLSWLGEHGDFSGISIQAVPEGRVVHAHVPLTVVNGPLALAQILETPLLNILNYQTLIATKAARVRESAGDALVLEFGVRRAHDRGGNAGTRAALIGGADFSSNAGVSHMLGYPPKGTHAHSLVQAFLAQGMTELDAFQAYADIYPDECLLLVDTIDTLESGVPNAIRVFERLRQKGYAPVGVRLDSGDLARLSTRVAQMLDEAGFPNASIVLSNELDELRIRDIRLQIVRDAAESGQDADSIVNRLVYGVGTRLVTSEGDSSLGGVYKLVGLKVDKTWKPAIKVSEDPGKTAIPGNKRVWRIVDARGLAAADLLTLKEEDPAGDWQNECSRDSLADRPDGFNLQLLNQSHMSQRRCMPFASISRIEPLLSDVMTAGRLVYERPSLEEIRAFRQADVAELDEEVRRLIDPKPYQVAVSGSLWALQEKLLRRLSTGRAGPNS</sequence>
<dbReference type="SUPFAM" id="SSF54675">
    <property type="entry name" value="Nicotinate/Quinolinate PRTase N-terminal domain-like"/>
    <property type="match status" value="1"/>
</dbReference>
<evidence type="ECO:0000256" key="4">
    <source>
        <dbReference type="ARBA" id="ARBA00022553"/>
    </source>
</evidence>
<dbReference type="PANTHER" id="PTHR11098:SF1">
    <property type="entry name" value="NICOTINATE PHOSPHORIBOSYLTRANSFERASE"/>
    <property type="match status" value="1"/>
</dbReference>
<accession>A0A6B0YQV3</accession>
<dbReference type="EMBL" id="VXRG01000065">
    <property type="protein sequence ID" value="MXY93273.1"/>
    <property type="molecule type" value="Genomic_DNA"/>
</dbReference>
<proteinExistence type="inferred from homology"/>
<keyword evidence="4" id="KW-0597">Phosphoprotein</keyword>
<keyword evidence="7 9" id="KW-0808">Transferase</keyword>
<dbReference type="InterPro" id="IPR013785">
    <property type="entry name" value="Aldolase_TIM"/>
</dbReference>
<dbReference type="GO" id="GO:0016757">
    <property type="term" value="F:glycosyltransferase activity"/>
    <property type="evidence" value="ECO:0007669"/>
    <property type="project" value="UniProtKB-KW"/>
</dbReference>
<comment type="PTM">
    <text evidence="9">Transiently phosphorylated on a His residue during the reaction cycle. Phosphorylation strongly increases the affinity for substrates and increases the rate of nicotinate D-ribonucleotide production. Dephosphorylation regenerates the low-affinity form of the enzyme, leading to product release.</text>
</comment>
<reference evidence="12" key="1">
    <citation type="submission" date="2019-09" db="EMBL/GenBank/DDBJ databases">
        <title>Characterisation of the sponge microbiome using genome-centric metagenomics.</title>
        <authorList>
            <person name="Engelberts J.P."/>
            <person name="Robbins S.J."/>
            <person name="De Goeij J.M."/>
            <person name="Aranda M."/>
            <person name="Bell S.C."/>
            <person name="Webster N.S."/>
        </authorList>
    </citation>
    <scope>NUCLEOTIDE SEQUENCE</scope>
    <source>
        <strain evidence="12">SB0664_bin_27</strain>
    </source>
</reference>
<dbReference type="GO" id="GO:0034355">
    <property type="term" value="P:NAD+ biosynthetic process via the salvage pathway"/>
    <property type="evidence" value="ECO:0007669"/>
    <property type="project" value="TreeGrafter"/>
</dbReference>
<dbReference type="PANTHER" id="PTHR11098">
    <property type="entry name" value="NICOTINATE PHOSPHORIBOSYLTRANSFERASE"/>
    <property type="match status" value="1"/>
</dbReference>